<keyword evidence="3" id="KW-1003">Cell membrane</keyword>
<dbReference type="GO" id="GO:0005886">
    <property type="term" value="C:plasma membrane"/>
    <property type="evidence" value="ECO:0007669"/>
    <property type="project" value="UniProtKB-SubCell"/>
</dbReference>
<dbReference type="Pfam" id="PF01478">
    <property type="entry name" value="Peptidase_A24"/>
    <property type="match status" value="1"/>
</dbReference>
<name>A0A3E3E6D1_9FIRM</name>
<dbReference type="AlphaFoldDB" id="A0A3E3E6D1"/>
<comment type="similarity">
    <text evidence="2">Belongs to the peptidase A24 family.</text>
</comment>
<feature type="transmembrane region" description="Helical" evidence="7">
    <location>
        <begin position="226"/>
        <end position="249"/>
    </location>
</feature>
<reference evidence="10 11" key="1">
    <citation type="submission" date="2018-08" db="EMBL/GenBank/DDBJ databases">
        <title>A genome reference for cultivated species of the human gut microbiota.</title>
        <authorList>
            <person name="Zou Y."/>
            <person name="Xue W."/>
            <person name="Luo G."/>
        </authorList>
    </citation>
    <scope>NUCLEOTIDE SEQUENCE [LARGE SCALE GENOMIC DNA]</scope>
    <source>
        <strain evidence="10 11">OM06-4</strain>
    </source>
</reference>
<dbReference type="Pfam" id="PF06750">
    <property type="entry name" value="A24_N_bact"/>
    <property type="match status" value="1"/>
</dbReference>
<evidence type="ECO:0000256" key="2">
    <source>
        <dbReference type="ARBA" id="ARBA00005801"/>
    </source>
</evidence>
<organism evidence="10 11">
    <name type="scientific">Thomasclavelia ramosa</name>
    <dbReference type="NCBI Taxonomy" id="1547"/>
    <lineage>
        <taxon>Bacteria</taxon>
        <taxon>Bacillati</taxon>
        <taxon>Bacillota</taxon>
        <taxon>Erysipelotrichia</taxon>
        <taxon>Erysipelotrichales</taxon>
        <taxon>Coprobacillaceae</taxon>
        <taxon>Thomasclavelia</taxon>
    </lineage>
</organism>
<gene>
    <name evidence="10" type="ORF">DXB93_18090</name>
</gene>
<comment type="caution">
    <text evidence="10">The sequence shown here is derived from an EMBL/GenBank/DDBJ whole genome shotgun (WGS) entry which is preliminary data.</text>
</comment>
<evidence type="ECO:0000256" key="3">
    <source>
        <dbReference type="ARBA" id="ARBA00022475"/>
    </source>
</evidence>
<evidence type="ECO:0000313" key="11">
    <source>
        <dbReference type="Proteomes" id="UP000261032"/>
    </source>
</evidence>
<evidence type="ECO:0000313" key="10">
    <source>
        <dbReference type="EMBL" id="RGD77249.1"/>
    </source>
</evidence>
<dbReference type="InterPro" id="IPR010627">
    <property type="entry name" value="Prepilin_pept_A24_N"/>
</dbReference>
<evidence type="ECO:0000256" key="7">
    <source>
        <dbReference type="SAM" id="Phobius"/>
    </source>
</evidence>
<sequence>MDFLIIAYIYMFILGSCIASFINVLIYRIPRDLDFVNGRSFCPSCHNTLKPYEMIPVFSWLFLKGKCRFCKEPISPRYPLIELCGGLLAMLCFYRYGFTWMTLVSFVLAMILLTITMIDFDTMTIPNGLVIALVAPVIVCAVLEPQISISSRVIGMASVSGFMLLMTLAIPDCFGGGDMKLMFVCGFMLGWINTLLAGFIGLLAGGIYASYLMVTKKSKEQSHMAFGPYLCLGIFTALLYGNEIIRVYLSFFNL</sequence>
<evidence type="ECO:0000259" key="8">
    <source>
        <dbReference type="Pfam" id="PF01478"/>
    </source>
</evidence>
<dbReference type="Gene3D" id="1.20.120.1220">
    <property type="match status" value="1"/>
</dbReference>
<feature type="domain" description="Prepilin type IV endopeptidase peptidase" evidence="8">
    <location>
        <begin position="106"/>
        <end position="209"/>
    </location>
</feature>
<evidence type="ECO:0000256" key="4">
    <source>
        <dbReference type="ARBA" id="ARBA00022692"/>
    </source>
</evidence>
<dbReference type="PANTHER" id="PTHR30487">
    <property type="entry name" value="TYPE 4 PREPILIN-LIKE PROTEINS LEADER PEPTIDE-PROCESSING ENZYME"/>
    <property type="match status" value="1"/>
</dbReference>
<feature type="domain" description="Prepilin peptidase A24 N-terminal" evidence="9">
    <location>
        <begin position="13"/>
        <end position="96"/>
    </location>
</feature>
<dbReference type="InterPro" id="IPR050882">
    <property type="entry name" value="Prepilin_peptidase/N-MTase"/>
</dbReference>
<feature type="transmembrane region" description="Helical" evidence="7">
    <location>
        <begin position="98"/>
        <end position="118"/>
    </location>
</feature>
<proteinExistence type="inferred from homology"/>
<keyword evidence="5 7" id="KW-1133">Transmembrane helix</keyword>
<keyword evidence="4 7" id="KW-0812">Transmembrane</keyword>
<dbReference type="Proteomes" id="UP000261032">
    <property type="component" value="Unassembled WGS sequence"/>
</dbReference>
<protein>
    <submittedName>
        <fullName evidence="10">Prepilin peptidase</fullName>
    </submittedName>
</protein>
<comment type="subcellular location">
    <subcellularLocation>
        <location evidence="1">Cell membrane</location>
        <topology evidence="1">Multi-pass membrane protein</topology>
    </subcellularLocation>
</comment>
<feature type="transmembrane region" description="Helical" evidence="7">
    <location>
        <begin position="124"/>
        <end position="143"/>
    </location>
</feature>
<feature type="transmembrane region" description="Helical" evidence="7">
    <location>
        <begin position="6"/>
        <end position="27"/>
    </location>
</feature>
<dbReference type="InterPro" id="IPR000045">
    <property type="entry name" value="Prepilin_IV_endopep_pep"/>
</dbReference>
<evidence type="ECO:0000256" key="6">
    <source>
        <dbReference type="ARBA" id="ARBA00023136"/>
    </source>
</evidence>
<evidence type="ECO:0000256" key="5">
    <source>
        <dbReference type="ARBA" id="ARBA00022989"/>
    </source>
</evidence>
<dbReference type="GO" id="GO:0004190">
    <property type="term" value="F:aspartic-type endopeptidase activity"/>
    <property type="evidence" value="ECO:0007669"/>
    <property type="project" value="InterPro"/>
</dbReference>
<accession>A0A3E3E6D1</accession>
<dbReference type="PANTHER" id="PTHR30487:SF0">
    <property type="entry name" value="PREPILIN LEADER PEPTIDASE_N-METHYLTRANSFERASE-RELATED"/>
    <property type="match status" value="1"/>
</dbReference>
<keyword evidence="6 7" id="KW-0472">Membrane</keyword>
<evidence type="ECO:0000256" key="1">
    <source>
        <dbReference type="ARBA" id="ARBA00004651"/>
    </source>
</evidence>
<evidence type="ECO:0000259" key="9">
    <source>
        <dbReference type="Pfam" id="PF06750"/>
    </source>
</evidence>
<feature type="transmembrane region" description="Helical" evidence="7">
    <location>
        <begin position="150"/>
        <end position="170"/>
    </location>
</feature>
<dbReference type="EMBL" id="QUSL01000058">
    <property type="protein sequence ID" value="RGD77249.1"/>
    <property type="molecule type" value="Genomic_DNA"/>
</dbReference>
<feature type="transmembrane region" description="Helical" evidence="7">
    <location>
        <begin position="190"/>
        <end position="214"/>
    </location>
</feature>
<dbReference type="GO" id="GO:0006465">
    <property type="term" value="P:signal peptide processing"/>
    <property type="evidence" value="ECO:0007669"/>
    <property type="project" value="TreeGrafter"/>
</dbReference>